<evidence type="ECO:0000256" key="3">
    <source>
        <dbReference type="ARBA" id="ARBA00022695"/>
    </source>
</evidence>
<keyword evidence="3 5" id="KW-0548">Nucleotidyltransferase</keyword>
<comment type="function">
    <text evidence="5">A non-essential component of RNA polymerase (RNAP).</text>
</comment>
<keyword evidence="4 5" id="KW-0804">Transcription</keyword>
<evidence type="ECO:0000256" key="4">
    <source>
        <dbReference type="ARBA" id="ARBA00023163"/>
    </source>
</evidence>
<comment type="catalytic activity">
    <reaction evidence="5">
        <text>RNA(n) + a ribonucleoside 5'-triphosphate = RNA(n+1) + diphosphate</text>
        <dbReference type="Rhea" id="RHEA:21248"/>
        <dbReference type="Rhea" id="RHEA-COMP:14527"/>
        <dbReference type="Rhea" id="RHEA-COMP:17342"/>
        <dbReference type="ChEBI" id="CHEBI:33019"/>
        <dbReference type="ChEBI" id="CHEBI:61557"/>
        <dbReference type="ChEBI" id="CHEBI:140395"/>
        <dbReference type="EC" id="2.7.7.6"/>
    </reaction>
</comment>
<dbReference type="EC" id="2.7.7.6" evidence="5"/>
<organism evidence="6 7">
    <name type="scientific">Sporosarcina ureae</name>
    <dbReference type="NCBI Taxonomy" id="1571"/>
    <lineage>
        <taxon>Bacteria</taxon>
        <taxon>Bacillati</taxon>
        <taxon>Bacillota</taxon>
        <taxon>Bacilli</taxon>
        <taxon>Bacillales</taxon>
        <taxon>Caryophanaceae</taxon>
        <taxon>Sporosarcina</taxon>
    </lineage>
</organism>
<keyword evidence="2 5" id="KW-0808">Transferase</keyword>
<keyword evidence="7" id="KW-1185">Reference proteome</keyword>
<accession>A0ABM6JY79</accession>
<evidence type="ECO:0000313" key="7">
    <source>
        <dbReference type="Proteomes" id="UP000192486"/>
    </source>
</evidence>
<keyword evidence="1 5" id="KW-0240">DNA-directed RNA polymerase</keyword>
<dbReference type="Pfam" id="PF07288">
    <property type="entry name" value="RpoY"/>
    <property type="match status" value="1"/>
</dbReference>
<name>A0ABM6JY79_SPOUR</name>
<dbReference type="EMBL" id="CP015108">
    <property type="protein sequence ID" value="ARF15189.1"/>
    <property type="molecule type" value="Genomic_DNA"/>
</dbReference>
<sequence>MIFKVYYHLNVHEVPVRENTLSLYVEAETEKEVRDQLKDRDLMIEYVQKLEGEHLTYEQASPDFHVEQV</sequence>
<evidence type="ECO:0000256" key="1">
    <source>
        <dbReference type="ARBA" id="ARBA00022478"/>
    </source>
</evidence>
<dbReference type="HAMAP" id="MF_01553">
    <property type="entry name" value="RNApol_bact_RpoY"/>
    <property type="match status" value="1"/>
</dbReference>
<comment type="similarity">
    <text evidence="5">Belongs to the RNA polymerase subunit epsilon family.</text>
</comment>
<dbReference type="Gene3D" id="3.10.20.730">
    <property type="entry name" value="RNAP, epsilon subunit-like"/>
    <property type="match status" value="1"/>
</dbReference>
<evidence type="ECO:0000256" key="2">
    <source>
        <dbReference type="ARBA" id="ARBA00022679"/>
    </source>
</evidence>
<proteinExistence type="inferred from homology"/>
<dbReference type="Proteomes" id="UP000192486">
    <property type="component" value="Chromosome"/>
</dbReference>
<gene>
    <name evidence="5" type="primary">rpoY</name>
    <name evidence="6" type="ORF">SporoS204_14140</name>
</gene>
<comment type="subunit">
    <text evidence="5">RNAP is composed of a core of 2 alpha, a beta and a beta' subunit. The core is associated with a delta subunit, and at least one of epsilon or omega. When a sigma factor is associated with the core the holoenzyme is formed, which can initiate transcription.</text>
</comment>
<reference evidence="6 7" key="1">
    <citation type="submission" date="2016-04" db="EMBL/GenBank/DDBJ databases">
        <title>Comparative Genomics and Epigenetics of Sporosarcina ureae.</title>
        <authorList>
            <person name="Oliver A.S."/>
            <person name="Cooper K.K."/>
        </authorList>
    </citation>
    <scope>NUCLEOTIDE SEQUENCE [LARGE SCALE GENOMIC DNA]</scope>
    <source>
        <strain evidence="6 7">S204</strain>
    </source>
</reference>
<evidence type="ECO:0000313" key="6">
    <source>
        <dbReference type="EMBL" id="ARF15189.1"/>
    </source>
</evidence>
<protein>
    <recommendedName>
        <fullName evidence="5">DNA-directed RNA polymerase subunit epsilon</fullName>
        <shortName evidence="5">RNAP epsilon subunit</shortName>
        <ecNumber evidence="5">2.7.7.6</ecNumber>
    </recommendedName>
    <alternativeName>
        <fullName evidence="5">RNA polymerase epsilon subunit</fullName>
    </alternativeName>
    <alternativeName>
        <fullName evidence="5">Transcriptase subunit epsilon</fullName>
    </alternativeName>
</protein>
<dbReference type="RefSeq" id="WP_029052429.1">
    <property type="nucleotide sequence ID" value="NZ_CP015108.1"/>
</dbReference>
<evidence type="ECO:0000256" key="5">
    <source>
        <dbReference type="HAMAP-Rule" id="MF_01553"/>
    </source>
</evidence>
<dbReference type="InterPro" id="IPR009907">
    <property type="entry name" value="RpoY"/>
</dbReference>